<dbReference type="PANTHER" id="PTHR36057:SF1">
    <property type="entry name" value="LIPOPROTEIN LIPID ATTACHMENT SITE-LIKE PROTEIN, PUTATIVE (DUF1223)-RELATED"/>
    <property type="match status" value="1"/>
</dbReference>
<evidence type="ECO:0000256" key="1">
    <source>
        <dbReference type="SAM" id="SignalP"/>
    </source>
</evidence>
<feature type="signal peptide" evidence="1">
    <location>
        <begin position="1"/>
        <end position="20"/>
    </location>
</feature>
<gene>
    <name evidence="2" type="ORF">GCM10009105_26160</name>
</gene>
<reference evidence="2 3" key="1">
    <citation type="journal article" date="2019" name="Int. J. Syst. Evol. Microbiol.">
        <title>The Global Catalogue of Microorganisms (GCM) 10K type strain sequencing project: providing services to taxonomists for standard genome sequencing and annotation.</title>
        <authorList>
            <consortium name="The Broad Institute Genomics Platform"/>
            <consortium name="The Broad Institute Genome Sequencing Center for Infectious Disease"/>
            <person name="Wu L."/>
            <person name="Ma J."/>
        </authorList>
    </citation>
    <scope>NUCLEOTIDE SEQUENCE [LARGE SCALE GENOMIC DNA]</scope>
    <source>
        <strain evidence="2 3">JCM 15421</strain>
    </source>
</reference>
<protein>
    <submittedName>
        <fullName evidence="2">DUF1223 domain-containing protein</fullName>
    </submittedName>
</protein>
<dbReference type="Pfam" id="PF06764">
    <property type="entry name" value="DUF1223"/>
    <property type="match status" value="1"/>
</dbReference>
<evidence type="ECO:0000313" key="2">
    <source>
        <dbReference type="EMBL" id="GAA0718533.1"/>
    </source>
</evidence>
<dbReference type="RefSeq" id="WP_343791839.1">
    <property type="nucleotide sequence ID" value="NZ_BAAAEU010000023.1"/>
</dbReference>
<keyword evidence="3" id="KW-1185">Reference proteome</keyword>
<accession>A0ABN1IQF1</accession>
<dbReference type="SUPFAM" id="SSF52833">
    <property type="entry name" value="Thioredoxin-like"/>
    <property type="match status" value="1"/>
</dbReference>
<dbReference type="Proteomes" id="UP001501523">
    <property type="component" value="Unassembled WGS sequence"/>
</dbReference>
<name>A0ABN1IQF1_9GAMM</name>
<organism evidence="2 3">
    <name type="scientific">Dokdonella soli</name>
    <dbReference type="NCBI Taxonomy" id="529810"/>
    <lineage>
        <taxon>Bacteria</taxon>
        <taxon>Pseudomonadati</taxon>
        <taxon>Pseudomonadota</taxon>
        <taxon>Gammaproteobacteria</taxon>
        <taxon>Lysobacterales</taxon>
        <taxon>Rhodanobacteraceae</taxon>
        <taxon>Dokdonella</taxon>
    </lineage>
</organism>
<dbReference type="PANTHER" id="PTHR36057">
    <property type="match status" value="1"/>
</dbReference>
<dbReference type="EMBL" id="BAAAEU010000023">
    <property type="protein sequence ID" value="GAA0718533.1"/>
    <property type="molecule type" value="Genomic_DNA"/>
</dbReference>
<sequence>MRELFLLLGSLAILPSDLLAACVAQSGAQRPHLVELYTAEGCASCPPAERWMSSLRTSKDYVGLEFHVDYFDAQGWRDPFADPRYTARQKLLVKHSAKTTHFNTQAGIVYTPQVIVDGHVWTNWPKAAPPAFGTADPLPISLDVALGTTILAKVASPSGTSLPSSYQVDVALSENGLSSSVKAGENRGKRLDHDLVVRDFAGPLTPAQAETGAELKLPAGFDPAKSAVVAFVEDAKNSEIVQVLRLPLDQCKRLP</sequence>
<keyword evidence="1" id="KW-0732">Signal</keyword>
<feature type="chain" id="PRO_5046691755" evidence="1">
    <location>
        <begin position="21"/>
        <end position="255"/>
    </location>
</feature>
<dbReference type="InterPro" id="IPR010634">
    <property type="entry name" value="DUF1223"/>
</dbReference>
<dbReference type="InterPro" id="IPR036249">
    <property type="entry name" value="Thioredoxin-like_sf"/>
</dbReference>
<proteinExistence type="predicted"/>
<comment type="caution">
    <text evidence="2">The sequence shown here is derived from an EMBL/GenBank/DDBJ whole genome shotgun (WGS) entry which is preliminary data.</text>
</comment>
<evidence type="ECO:0000313" key="3">
    <source>
        <dbReference type="Proteomes" id="UP001501523"/>
    </source>
</evidence>